<dbReference type="Proteomes" id="UP000296201">
    <property type="component" value="Chromosome"/>
</dbReference>
<dbReference type="Pfam" id="PF03167">
    <property type="entry name" value="UDG"/>
    <property type="match status" value="1"/>
</dbReference>
<dbReference type="SUPFAM" id="SSF52141">
    <property type="entry name" value="Uracil-DNA glycosylase-like"/>
    <property type="match status" value="1"/>
</dbReference>
<dbReference type="Gene3D" id="3.40.470.10">
    <property type="entry name" value="Uracil-DNA glycosylase-like domain"/>
    <property type="match status" value="1"/>
</dbReference>
<sequence>MKKDMDAISNFISELKKQKNTPTVSNPYLVAGVAENLEAYLDSMLSIDGKRVILVGEAPGYKGCKITGIPFTSGKVFEKVKHPLLLKIKEKLVLTEIEAENTATIVWNYLSTKTTTPLFWNSFPFHPHPEGNENKNRAPTDDEIEYGVMFLRTLYEIFKPELVAGIGNSGLNCAKRAFPGVSVKYIRHPSFGGKSEFIEGMNEII</sequence>
<dbReference type="RefSeq" id="WP_135795771.1">
    <property type="nucleotide sequence ID" value="NZ_CP032096.1"/>
</dbReference>
<dbReference type="EMBL" id="CP032096">
    <property type="protein sequence ID" value="QBZ83123.1"/>
    <property type="molecule type" value="Genomic_DNA"/>
</dbReference>
<proteinExistence type="predicted"/>
<protein>
    <submittedName>
        <fullName evidence="2">Putative uracil-DNA glycosylase</fullName>
    </submittedName>
</protein>
<name>A0A4P7NZC2_9GAMM</name>
<dbReference type="InterPro" id="IPR005122">
    <property type="entry name" value="Uracil-DNA_glycosylase-like"/>
</dbReference>
<evidence type="ECO:0000313" key="3">
    <source>
        <dbReference type="Proteomes" id="UP000296201"/>
    </source>
</evidence>
<reference evidence="2 3" key="1">
    <citation type="submission" date="2018-08" db="EMBL/GenBank/DDBJ databases">
        <title>Horizontal acquisition of hydrogen conversion ability and other habitat adaptations in Hydrogenovibrio crunogenus strains.</title>
        <authorList>
            <person name="Gonnella G."/>
            <person name="Adam N."/>
            <person name="Perner M."/>
        </authorList>
    </citation>
    <scope>NUCLEOTIDE SEQUENCE [LARGE SCALE GENOMIC DNA]</scope>
    <source>
        <strain evidence="2 3">SP-41</strain>
    </source>
</reference>
<keyword evidence="3" id="KW-1185">Reference proteome</keyword>
<feature type="domain" description="Uracil-DNA glycosylase-like" evidence="1">
    <location>
        <begin position="49"/>
        <end position="175"/>
    </location>
</feature>
<accession>A0A4P7NZC2</accession>
<dbReference type="AlphaFoldDB" id="A0A4P7NZC2"/>
<gene>
    <name evidence="2" type="ORF">GHNINEIG_01164</name>
</gene>
<dbReference type="InterPro" id="IPR036895">
    <property type="entry name" value="Uracil-DNA_glycosylase-like_sf"/>
</dbReference>
<organism evidence="2 3">
    <name type="scientific">Hydrogenovibrio crunogenus</name>
    <dbReference type="NCBI Taxonomy" id="39765"/>
    <lineage>
        <taxon>Bacteria</taxon>
        <taxon>Pseudomonadati</taxon>
        <taxon>Pseudomonadota</taxon>
        <taxon>Gammaproteobacteria</taxon>
        <taxon>Thiotrichales</taxon>
        <taxon>Piscirickettsiaceae</taxon>
        <taxon>Hydrogenovibrio</taxon>
    </lineage>
</organism>
<dbReference type="OrthoDB" id="4977218at2"/>
<evidence type="ECO:0000313" key="2">
    <source>
        <dbReference type="EMBL" id="QBZ83123.1"/>
    </source>
</evidence>
<dbReference type="CDD" id="cd10035">
    <property type="entry name" value="UDG_like"/>
    <property type="match status" value="1"/>
</dbReference>
<evidence type="ECO:0000259" key="1">
    <source>
        <dbReference type="Pfam" id="PF03167"/>
    </source>
</evidence>